<organism evidence="11 12">
    <name type="scientific">Candidatus Stercoripulliclostridium merdigallinarum</name>
    <dbReference type="NCBI Taxonomy" id="2840951"/>
    <lineage>
        <taxon>Bacteria</taxon>
        <taxon>Bacillati</taxon>
        <taxon>Bacillota</taxon>
        <taxon>Clostridia</taxon>
        <taxon>Eubacteriales</taxon>
        <taxon>Candidatus Stercoripulliclostridium</taxon>
    </lineage>
</organism>
<keyword evidence="2 8" id="KW-0479">Metal-binding</keyword>
<feature type="binding site" evidence="8">
    <location>
        <position position="141"/>
    </location>
    <ligand>
        <name>Zn(2+)</name>
        <dbReference type="ChEBI" id="CHEBI:29105"/>
        <note>structural</note>
    </ligand>
</feature>
<keyword evidence="6 8" id="KW-0862">Zinc</keyword>
<dbReference type="PANTHER" id="PTHR23359">
    <property type="entry name" value="NUCLEOTIDE KINASE"/>
    <property type="match status" value="1"/>
</dbReference>
<comment type="similarity">
    <text evidence="8 9">Belongs to the adenylate kinase family.</text>
</comment>
<comment type="domain">
    <text evidence="8">Consists of three domains, a large central CORE domain and two small peripheral domains, NMPbind and LID, which undergo movements during catalysis. The LID domain closes over the site of phosphoryl transfer upon ATP binding. Assembling and dissambling the active center during each catalytic cycle provides an effective means to prevent ATP hydrolysis. Some bacteria have evolved a zinc-coordinating structure that stabilizes the LID domain.</text>
</comment>
<dbReference type="EMBL" id="DVNF01000151">
    <property type="protein sequence ID" value="HIU60750.1"/>
    <property type="molecule type" value="Genomic_DNA"/>
</dbReference>
<evidence type="ECO:0000313" key="12">
    <source>
        <dbReference type="Proteomes" id="UP000824094"/>
    </source>
</evidence>
<feature type="binding site" evidence="8">
    <location>
        <position position="162"/>
    </location>
    <ligand>
        <name>AMP</name>
        <dbReference type="ChEBI" id="CHEBI:456215"/>
    </ligand>
</feature>
<feature type="binding site" evidence="8">
    <location>
        <position position="92"/>
    </location>
    <ligand>
        <name>AMP</name>
        <dbReference type="ChEBI" id="CHEBI:456215"/>
    </ligand>
</feature>
<feature type="binding site" evidence="8">
    <location>
        <position position="190"/>
    </location>
    <ligand>
        <name>ATP</name>
        <dbReference type="ChEBI" id="CHEBI:30616"/>
    </ligand>
</feature>
<evidence type="ECO:0000256" key="1">
    <source>
        <dbReference type="ARBA" id="ARBA00022679"/>
    </source>
</evidence>
<keyword evidence="5 8" id="KW-0418">Kinase</keyword>
<keyword evidence="4 8" id="KW-0547">Nucleotide-binding</keyword>
<evidence type="ECO:0000256" key="2">
    <source>
        <dbReference type="ARBA" id="ARBA00022723"/>
    </source>
</evidence>
<comment type="subunit">
    <text evidence="8 10">Monomer.</text>
</comment>
<feature type="binding site" evidence="8">
    <location>
        <position position="122"/>
    </location>
    <ligand>
        <name>ATP</name>
        <dbReference type="ChEBI" id="CHEBI:30616"/>
    </ligand>
</feature>
<dbReference type="NCBIfam" id="NF001380">
    <property type="entry name" value="PRK00279.1-2"/>
    <property type="match status" value="1"/>
</dbReference>
<feature type="binding site" evidence="8">
    <location>
        <position position="127"/>
    </location>
    <ligand>
        <name>Zn(2+)</name>
        <dbReference type="ChEBI" id="CHEBI:29105"/>
        <note>structural</note>
    </ligand>
</feature>
<feature type="binding site" evidence="8">
    <location>
        <position position="36"/>
    </location>
    <ligand>
        <name>AMP</name>
        <dbReference type="ChEBI" id="CHEBI:456215"/>
    </ligand>
</feature>
<dbReference type="FunFam" id="3.40.50.300:FF:000106">
    <property type="entry name" value="Adenylate kinase mitochondrial"/>
    <property type="match status" value="1"/>
</dbReference>
<evidence type="ECO:0000256" key="10">
    <source>
        <dbReference type="RuleBase" id="RU003331"/>
    </source>
</evidence>
<accession>A0A9D1MIC9</accession>
<dbReference type="EC" id="2.7.4.3" evidence="8 10"/>
<dbReference type="GO" id="GO:0005524">
    <property type="term" value="F:ATP binding"/>
    <property type="evidence" value="ECO:0007669"/>
    <property type="project" value="UniProtKB-UniRule"/>
</dbReference>
<comment type="pathway">
    <text evidence="8">Purine metabolism; AMP biosynthesis via salvage pathway; AMP from ADP: step 1/1.</text>
</comment>
<feature type="region of interest" description="NMP" evidence="8">
    <location>
        <begin position="30"/>
        <end position="59"/>
    </location>
</feature>
<dbReference type="GO" id="GO:0004017">
    <property type="term" value="F:AMP kinase activity"/>
    <property type="evidence" value="ECO:0007669"/>
    <property type="project" value="UniProtKB-UniRule"/>
</dbReference>
<protein>
    <recommendedName>
        <fullName evidence="8 10">Adenylate kinase</fullName>
        <shortName evidence="8">AK</shortName>
        <ecNumber evidence="8 10">2.7.4.3</ecNumber>
    </recommendedName>
    <alternativeName>
        <fullName evidence="8">ATP-AMP transphosphorylase</fullName>
    </alternativeName>
    <alternativeName>
        <fullName evidence="8">ATP:AMP phosphotransferase</fullName>
    </alternativeName>
    <alternativeName>
        <fullName evidence="8">Adenylate monophosphate kinase</fullName>
    </alternativeName>
</protein>
<feature type="binding site" evidence="8">
    <location>
        <position position="125"/>
    </location>
    <ligand>
        <name>Zn(2+)</name>
        <dbReference type="ChEBI" id="CHEBI:29105"/>
        <note>structural</note>
    </ligand>
</feature>
<dbReference type="GO" id="GO:0008270">
    <property type="term" value="F:zinc ion binding"/>
    <property type="evidence" value="ECO:0007669"/>
    <property type="project" value="UniProtKB-UniRule"/>
</dbReference>
<dbReference type="CDD" id="cd01428">
    <property type="entry name" value="ADK"/>
    <property type="match status" value="1"/>
</dbReference>
<feature type="binding site" evidence="8">
    <location>
        <begin position="130"/>
        <end position="131"/>
    </location>
    <ligand>
        <name>ATP</name>
        <dbReference type="ChEBI" id="CHEBI:30616"/>
    </ligand>
</feature>
<feature type="binding site" evidence="8">
    <location>
        <begin position="57"/>
        <end position="59"/>
    </location>
    <ligand>
        <name>AMP</name>
        <dbReference type="ChEBI" id="CHEBI:456215"/>
    </ligand>
</feature>
<dbReference type="InterPro" id="IPR000850">
    <property type="entry name" value="Adenylat/UMP-CMP_kin"/>
</dbReference>
<dbReference type="PRINTS" id="PR00094">
    <property type="entry name" value="ADENYLTKNASE"/>
</dbReference>
<comment type="caution">
    <text evidence="11">The sequence shown here is derived from an EMBL/GenBank/DDBJ whole genome shotgun (WGS) entry which is preliminary data.</text>
</comment>
<dbReference type="GO" id="GO:0005737">
    <property type="term" value="C:cytoplasm"/>
    <property type="evidence" value="ECO:0007669"/>
    <property type="project" value="UniProtKB-SubCell"/>
</dbReference>
<evidence type="ECO:0000256" key="7">
    <source>
        <dbReference type="ARBA" id="ARBA00022840"/>
    </source>
</evidence>
<dbReference type="AlphaFoldDB" id="A0A9D1MIC9"/>
<dbReference type="InterPro" id="IPR027417">
    <property type="entry name" value="P-loop_NTPase"/>
</dbReference>
<evidence type="ECO:0000256" key="8">
    <source>
        <dbReference type="HAMAP-Rule" id="MF_00235"/>
    </source>
</evidence>
<keyword evidence="1 8" id="KW-0808">Transferase</keyword>
<comment type="caution">
    <text evidence="8">Lacks conserved residue(s) required for the propagation of feature annotation.</text>
</comment>
<dbReference type="Pfam" id="PF00406">
    <property type="entry name" value="ADK"/>
    <property type="match status" value="1"/>
</dbReference>
<feature type="binding site" evidence="8">
    <location>
        <position position="151"/>
    </location>
    <ligand>
        <name>AMP</name>
        <dbReference type="ChEBI" id="CHEBI:456215"/>
    </ligand>
</feature>
<feature type="binding site" evidence="8">
    <location>
        <begin position="85"/>
        <end position="88"/>
    </location>
    <ligand>
        <name>AMP</name>
        <dbReference type="ChEBI" id="CHEBI:456215"/>
    </ligand>
</feature>
<keyword evidence="8" id="KW-0963">Cytoplasm</keyword>
<dbReference type="HAMAP" id="MF_00235">
    <property type="entry name" value="Adenylate_kinase_Adk"/>
    <property type="match status" value="1"/>
</dbReference>
<reference evidence="11" key="1">
    <citation type="submission" date="2020-10" db="EMBL/GenBank/DDBJ databases">
        <authorList>
            <person name="Gilroy R."/>
        </authorList>
    </citation>
    <scope>NUCLEOTIDE SEQUENCE</scope>
    <source>
        <strain evidence="11">18911</strain>
    </source>
</reference>
<keyword evidence="7 8" id="KW-0067">ATP-binding</keyword>
<comment type="function">
    <text evidence="8">Catalyzes the reversible transfer of the terminal phosphate group between ATP and AMP. Plays an important role in cellular energy homeostasis and in adenine nucleotide metabolism.</text>
</comment>
<evidence type="ECO:0000256" key="6">
    <source>
        <dbReference type="ARBA" id="ARBA00022833"/>
    </source>
</evidence>
<feature type="binding site" evidence="8">
    <location>
        <position position="144"/>
    </location>
    <ligand>
        <name>Zn(2+)</name>
        <dbReference type="ChEBI" id="CHEBI:29105"/>
        <note>structural</note>
    </ligand>
</feature>
<dbReference type="InterPro" id="IPR033690">
    <property type="entry name" value="Adenylat_kinase_CS"/>
</dbReference>
<gene>
    <name evidence="8" type="primary">adk</name>
    <name evidence="11" type="ORF">IAB05_05110</name>
</gene>
<comment type="catalytic activity">
    <reaction evidence="8 10">
        <text>AMP + ATP = 2 ADP</text>
        <dbReference type="Rhea" id="RHEA:12973"/>
        <dbReference type="ChEBI" id="CHEBI:30616"/>
        <dbReference type="ChEBI" id="CHEBI:456215"/>
        <dbReference type="ChEBI" id="CHEBI:456216"/>
        <dbReference type="EC" id="2.7.4.3"/>
    </reaction>
</comment>
<evidence type="ECO:0000256" key="9">
    <source>
        <dbReference type="RuleBase" id="RU003330"/>
    </source>
</evidence>
<evidence type="ECO:0000313" key="11">
    <source>
        <dbReference type="EMBL" id="HIU60750.1"/>
    </source>
</evidence>
<feature type="binding site" evidence="8">
    <location>
        <begin position="10"/>
        <end position="15"/>
    </location>
    <ligand>
        <name>ATP</name>
        <dbReference type="ChEBI" id="CHEBI:30616"/>
    </ligand>
</feature>
<dbReference type="SUPFAM" id="SSF52540">
    <property type="entry name" value="P-loop containing nucleoside triphosphate hydrolases"/>
    <property type="match status" value="1"/>
</dbReference>
<dbReference type="NCBIfam" id="NF001381">
    <property type="entry name" value="PRK00279.1-3"/>
    <property type="match status" value="1"/>
</dbReference>
<dbReference type="PROSITE" id="PS00113">
    <property type="entry name" value="ADENYLATE_KINASE"/>
    <property type="match status" value="1"/>
</dbReference>
<name>A0A9D1MIC9_9FIRM</name>
<dbReference type="Proteomes" id="UP000824094">
    <property type="component" value="Unassembled WGS sequence"/>
</dbReference>
<dbReference type="InterPro" id="IPR006259">
    <property type="entry name" value="Adenyl_kin_sub"/>
</dbReference>
<evidence type="ECO:0000256" key="5">
    <source>
        <dbReference type="ARBA" id="ARBA00022777"/>
    </source>
</evidence>
<sequence>MNLILLGAPGAGKGSQAVKLKERYGIPHISTGDAFRSNMAKGTEIGIYAKSFIDKGLLVPDEVVVKIVAARISEPDCEKGFILDGFPRTVAQAEALDEMTKVDCVIDFVVDRETVMKRLTGRRSCTCGGTFHISKLTSDICPICGKKLYVRDDDKPEVIAERLNVYEKTTAPVADYYRKKGLLFEVDASRELDEVYKDIVKRLG</sequence>
<comment type="subcellular location">
    <subcellularLocation>
        <location evidence="8 10">Cytoplasm</location>
    </subcellularLocation>
</comment>
<keyword evidence="3 8" id="KW-0545">Nucleotide biosynthesis</keyword>
<feature type="binding site" evidence="8">
    <location>
        <position position="31"/>
    </location>
    <ligand>
        <name>AMP</name>
        <dbReference type="ChEBI" id="CHEBI:456215"/>
    </ligand>
</feature>
<dbReference type="NCBIfam" id="TIGR01351">
    <property type="entry name" value="adk"/>
    <property type="match status" value="1"/>
</dbReference>
<dbReference type="GO" id="GO:0044209">
    <property type="term" value="P:AMP salvage"/>
    <property type="evidence" value="ECO:0007669"/>
    <property type="project" value="UniProtKB-UniRule"/>
</dbReference>
<proteinExistence type="inferred from homology"/>
<evidence type="ECO:0000256" key="4">
    <source>
        <dbReference type="ARBA" id="ARBA00022741"/>
    </source>
</evidence>
<dbReference type="Gene3D" id="3.40.50.300">
    <property type="entry name" value="P-loop containing nucleotide triphosphate hydrolases"/>
    <property type="match status" value="1"/>
</dbReference>
<reference evidence="11" key="2">
    <citation type="journal article" date="2021" name="PeerJ">
        <title>Extensive microbial diversity within the chicken gut microbiome revealed by metagenomics and culture.</title>
        <authorList>
            <person name="Gilroy R."/>
            <person name="Ravi A."/>
            <person name="Getino M."/>
            <person name="Pursley I."/>
            <person name="Horton D.L."/>
            <person name="Alikhan N.F."/>
            <person name="Baker D."/>
            <person name="Gharbi K."/>
            <person name="Hall N."/>
            <person name="Watson M."/>
            <person name="Adriaenssens E.M."/>
            <person name="Foster-Nyarko E."/>
            <person name="Jarju S."/>
            <person name="Secka A."/>
            <person name="Antonio M."/>
            <person name="Oren A."/>
            <person name="Chaudhuri R.R."/>
            <person name="La Ragione R."/>
            <person name="Hildebrand F."/>
            <person name="Pallen M.J."/>
        </authorList>
    </citation>
    <scope>NUCLEOTIDE SEQUENCE</scope>
    <source>
        <strain evidence="11">18911</strain>
    </source>
</reference>
<evidence type="ECO:0000256" key="3">
    <source>
        <dbReference type="ARBA" id="ARBA00022727"/>
    </source>
</evidence>